<dbReference type="PANTHER" id="PTHR11839">
    <property type="entry name" value="UDP/ADP-SUGAR PYROPHOSPHATASE"/>
    <property type="match status" value="1"/>
</dbReference>
<evidence type="ECO:0000256" key="10">
    <source>
        <dbReference type="ARBA" id="ARBA00030308"/>
    </source>
</evidence>
<comment type="catalytic activity">
    <reaction evidence="12">
        <text>ADP-D-ribose + H2O = D-ribose 5-phosphate + AMP + 2 H(+)</text>
        <dbReference type="Rhea" id="RHEA:10412"/>
        <dbReference type="ChEBI" id="CHEBI:15377"/>
        <dbReference type="ChEBI" id="CHEBI:15378"/>
        <dbReference type="ChEBI" id="CHEBI:57967"/>
        <dbReference type="ChEBI" id="CHEBI:78346"/>
        <dbReference type="ChEBI" id="CHEBI:456215"/>
        <dbReference type="EC" id="3.6.1.13"/>
    </reaction>
</comment>
<dbReference type="InterPro" id="IPR000086">
    <property type="entry name" value="NUDIX_hydrolase_dom"/>
</dbReference>
<feature type="binding site" evidence="13">
    <location>
        <position position="122"/>
    </location>
    <ligand>
        <name>Mg(2+)</name>
        <dbReference type="ChEBI" id="CHEBI:18420"/>
        <label>1</label>
    </ligand>
</feature>
<keyword evidence="5 13" id="KW-0479">Metal-binding</keyword>
<comment type="function">
    <text evidence="8">Acts on ADP-mannose and ADP-glucose as well as ADP-ribose. Prevents glycogen biosynthesis. The reaction catalyzed by this enzyme is a limiting step of the gluconeogenic process.</text>
</comment>
<organism evidence="15 16">
    <name type="scientific">Allopseudospirillum japonicum</name>
    <dbReference type="NCBI Taxonomy" id="64971"/>
    <lineage>
        <taxon>Bacteria</taxon>
        <taxon>Pseudomonadati</taxon>
        <taxon>Pseudomonadota</taxon>
        <taxon>Gammaproteobacteria</taxon>
        <taxon>Oceanospirillales</taxon>
        <taxon>Oceanospirillaceae</taxon>
        <taxon>Allopseudospirillum</taxon>
    </lineage>
</organism>
<dbReference type="SUPFAM" id="SSF55811">
    <property type="entry name" value="Nudix"/>
    <property type="match status" value="1"/>
</dbReference>
<evidence type="ECO:0000256" key="6">
    <source>
        <dbReference type="ARBA" id="ARBA00022801"/>
    </source>
</evidence>
<dbReference type="InterPro" id="IPR020084">
    <property type="entry name" value="NUDIX_hydrolase_CS"/>
</dbReference>
<evidence type="ECO:0000313" key="16">
    <source>
        <dbReference type="Proteomes" id="UP000242999"/>
    </source>
</evidence>
<dbReference type="GO" id="GO:0005829">
    <property type="term" value="C:cytosol"/>
    <property type="evidence" value="ECO:0007669"/>
    <property type="project" value="TreeGrafter"/>
</dbReference>
<feature type="binding site" evidence="13">
    <location>
        <position position="118"/>
    </location>
    <ligand>
        <name>Mg(2+)</name>
        <dbReference type="ChEBI" id="CHEBI:18420"/>
        <label>1</label>
    </ligand>
</feature>
<dbReference type="GO" id="GO:0019144">
    <property type="term" value="F:ADP-sugar diphosphatase activity"/>
    <property type="evidence" value="ECO:0007669"/>
    <property type="project" value="TreeGrafter"/>
</dbReference>
<dbReference type="GO" id="GO:0019693">
    <property type="term" value="P:ribose phosphate metabolic process"/>
    <property type="evidence" value="ECO:0007669"/>
    <property type="project" value="TreeGrafter"/>
</dbReference>
<evidence type="ECO:0000256" key="12">
    <source>
        <dbReference type="ARBA" id="ARBA00049546"/>
    </source>
</evidence>
<evidence type="ECO:0000256" key="7">
    <source>
        <dbReference type="ARBA" id="ARBA00022842"/>
    </source>
</evidence>
<dbReference type="CDD" id="cd24155">
    <property type="entry name" value="NUDIX_ADPRase"/>
    <property type="match status" value="1"/>
</dbReference>
<dbReference type="AlphaFoldDB" id="A0A1H6T5W9"/>
<dbReference type="STRING" id="64971.SAMN05421831_10849"/>
<feature type="binding site" evidence="13">
    <location>
        <position position="170"/>
    </location>
    <ligand>
        <name>Mg(2+)</name>
        <dbReference type="ChEBI" id="CHEBI:18420"/>
        <label>1</label>
    </ligand>
</feature>
<dbReference type="PROSITE" id="PS51462">
    <property type="entry name" value="NUDIX"/>
    <property type="match status" value="1"/>
</dbReference>
<name>A0A1H6T5W9_9GAMM</name>
<dbReference type="OrthoDB" id="5292471at2"/>
<sequence length="218" mass="25053">MTEISTKAQTRILEHQFHQQDVQILRQQTQYQGFFRLDKVFLRHRLFAGGWTPEFSRELFIRDLAVGVLLFDPWQDTVILLEQFRIGALTDDISPWQFELVAGILEEGEQEAQVAHRETYEEAGCTLKDLLPLYSYWASPGGNSERLSLYCGIVDSQNAAGVYGLAHENEDIRTHVLPRTQVLQALQQGEICNAMTLIALQWLALHHQELRARYVAEV</sequence>
<evidence type="ECO:0000256" key="9">
    <source>
        <dbReference type="ARBA" id="ARBA00030162"/>
    </source>
</evidence>
<comment type="cofactor">
    <cofactor evidence="1 13">
        <name>Mg(2+)</name>
        <dbReference type="ChEBI" id="CHEBI:18420"/>
    </cofactor>
</comment>
<keyword evidence="6" id="KW-0378">Hydrolase</keyword>
<dbReference type="GO" id="GO:0046872">
    <property type="term" value="F:metal ion binding"/>
    <property type="evidence" value="ECO:0007669"/>
    <property type="project" value="UniProtKB-KW"/>
</dbReference>
<dbReference type="GO" id="GO:0047631">
    <property type="term" value="F:ADP-ribose diphosphatase activity"/>
    <property type="evidence" value="ECO:0007669"/>
    <property type="project" value="UniProtKB-EC"/>
</dbReference>
<dbReference type="Pfam" id="PF00293">
    <property type="entry name" value="NUDIX"/>
    <property type="match status" value="1"/>
</dbReference>
<evidence type="ECO:0000313" key="15">
    <source>
        <dbReference type="EMBL" id="SEI71192.1"/>
    </source>
</evidence>
<dbReference type="EC" id="3.6.1.13" evidence="3"/>
<dbReference type="EMBL" id="FNYH01000008">
    <property type="protein sequence ID" value="SEI71192.1"/>
    <property type="molecule type" value="Genomic_DNA"/>
</dbReference>
<dbReference type="InterPro" id="IPR015797">
    <property type="entry name" value="NUDIX_hydrolase-like_dom_sf"/>
</dbReference>
<proteinExistence type="inferred from homology"/>
<keyword evidence="16" id="KW-1185">Reference proteome</keyword>
<evidence type="ECO:0000256" key="13">
    <source>
        <dbReference type="PIRSR" id="PIRSR604385-2"/>
    </source>
</evidence>
<evidence type="ECO:0000256" key="11">
    <source>
        <dbReference type="ARBA" id="ARBA00033056"/>
    </source>
</evidence>
<feature type="domain" description="Nudix hydrolase" evidence="14">
    <location>
        <begin position="61"/>
        <end position="199"/>
    </location>
</feature>
<dbReference type="PANTHER" id="PTHR11839:SF5">
    <property type="entry name" value="ADP-RIBOSE PYROPHOSPHATASE"/>
    <property type="match status" value="1"/>
</dbReference>
<feature type="binding site" evidence="13">
    <location>
        <position position="102"/>
    </location>
    <ligand>
        <name>Mg(2+)</name>
        <dbReference type="ChEBI" id="CHEBI:18420"/>
        <label>1</label>
    </ligand>
</feature>
<dbReference type="GO" id="GO:0006753">
    <property type="term" value="P:nucleoside phosphate metabolic process"/>
    <property type="evidence" value="ECO:0007669"/>
    <property type="project" value="TreeGrafter"/>
</dbReference>
<evidence type="ECO:0000256" key="8">
    <source>
        <dbReference type="ARBA" id="ARBA00025164"/>
    </source>
</evidence>
<evidence type="ECO:0000256" key="1">
    <source>
        <dbReference type="ARBA" id="ARBA00001946"/>
    </source>
</evidence>
<dbReference type="RefSeq" id="WP_093310119.1">
    <property type="nucleotide sequence ID" value="NZ_FNYH01000008.1"/>
</dbReference>
<keyword evidence="7 13" id="KW-0460">Magnesium</keyword>
<accession>A0A1H6T5W9</accession>
<dbReference type="PROSITE" id="PS00893">
    <property type="entry name" value="NUDIX_BOX"/>
    <property type="match status" value="1"/>
</dbReference>
<reference evidence="16" key="1">
    <citation type="submission" date="2016-10" db="EMBL/GenBank/DDBJ databases">
        <authorList>
            <person name="Varghese N."/>
            <person name="Submissions S."/>
        </authorList>
    </citation>
    <scope>NUCLEOTIDE SEQUENCE [LARGE SCALE GENOMIC DNA]</scope>
    <source>
        <strain evidence="16">DSM 7165</strain>
    </source>
</reference>
<protein>
    <recommendedName>
        <fullName evidence="4">ADP-ribose pyrophosphatase</fullName>
        <ecNumber evidence="3">3.6.1.13</ecNumber>
    </recommendedName>
    <alternativeName>
        <fullName evidence="9">ADP-ribose diphosphatase</fullName>
    </alternativeName>
    <alternativeName>
        <fullName evidence="11">ADP-ribose phosphohydrolase</fullName>
    </alternativeName>
    <alternativeName>
        <fullName evidence="10">Adenosine diphosphoribose pyrophosphatase</fullName>
    </alternativeName>
</protein>
<evidence type="ECO:0000256" key="2">
    <source>
        <dbReference type="ARBA" id="ARBA00007482"/>
    </source>
</evidence>
<comment type="similarity">
    <text evidence="2">Belongs to the Nudix hydrolase family. NudF subfamily.</text>
</comment>
<dbReference type="Gene3D" id="3.90.79.10">
    <property type="entry name" value="Nucleoside Triphosphate Pyrophosphohydrolase"/>
    <property type="match status" value="1"/>
</dbReference>
<evidence type="ECO:0000256" key="4">
    <source>
        <dbReference type="ARBA" id="ARBA00013297"/>
    </source>
</evidence>
<evidence type="ECO:0000256" key="5">
    <source>
        <dbReference type="ARBA" id="ARBA00022723"/>
    </source>
</evidence>
<gene>
    <name evidence="15" type="ORF">SAMN05421831_10849</name>
</gene>
<dbReference type="NCBIfam" id="TIGR00052">
    <property type="entry name" value="nudix-type nucleoside diphosphatase, YffH/AdpP family"/>
    <property type="match status" value="1"/>
</dbReference>
<evidence type="ECO:0000256" key="3">
    <source>
        <dbReference type="ARBA" id="ARBA00012453"/>
    </source>
</evidence>
<evidence type="ECO:0000259" key="14">
    <source>
        <dbReference type="PROSITE" id="PS51462"/>
    </source>
</evidence>
<dbReference type="Proteomes" id="UP000242999">
    <property type="component" value="Unassembled WGS sequence"/>
</dbReference>
<dbReference type="InterPro" id="IPR004385">
    <property type="entry name" value="NDP_pyrophosphatase"/>
</dbReference>